<feature type="coiled-coil region" evidence="1">
    <location>
        <begin position="109"/>
        <end position="150"/>
    </location>
</feature>
<keyword evidence="5" id="KW-1185">Reference proteome</keyword>
<reference evidence="4" key="3">
    <citation type="submission" date="2018-08" db="UniProtKB">
        <authorList>
            <consortium name="EnsemblPlants"/>
        </authorList>
    </citation>
    <scope>IDENTIFICATION</scope>
    <source>
        <strain evidence="4">cv. Bd21</strain>
    </source>
</reference>
<accession>I1GKQ3</accession>
<dbReference type="KEGG" id="bdi:100822170"/>
<evidence type="ECO:0000313" key="3">
    <source>
        <dbReference type="EMBL" id="KQK12044.2"/>
    </source>
</evidence>
<dbReference type="ExpressionAtlas" id="I1GKQ3">
    <property type="expression patterns" value="baseline and differential"/>
</dbReference>
<protein>
    <submittedName>
        <fullName evidence="3 4">Uncharacterized protein</fullName>
    </submittedName>
</protein>
<keyword evidence="1" id="KW-0175">Coiled coil</keyword>
<reference evidence="3" key="2">
    <citation type="submission" date="2017-06" db="EMBL/GenBank/DDBJ databases">
        <title>WGS assembly of Brachypodium distachyon.</title>
        <authorList>
            <consortium name="The International Brachypodium Initiative"/>
            <person name="Lucas S."/>
            <person name="Harmon-Smith M."/>
            <person name="Lail K."/>
            <person name="Tice H."/>
            <person name="Grimwood J."/>
            <person name="Bruce D."/>
            <person name="Barry K."/>
            <person name="Shu S."/>
            <person name="Lindquist E."/>
            <person name="Wang M."/>
            <person name="Pitluck S."/>
            <person name="Vogel J.P."/>
            <person name="Garvin D.F."/>
            <person name="Mockler T.C."/>
            <person name="Schmutz J."/>
            <person name="Rokhsar D."/>
            <person name="Bevan M.W."/>
        </authorList>
    </citation>
    <scope>NUCLEOTIDE SEQUENCE</scope>
    <source>
        <strain evidence="3">Bd21</strain>
    </source>
</reference>
<evidence type="ECO:0000313" key="4">
    <source>
        <dbReference type="EnsemblPlants" id="KQK12044"/>
    </source>
</evidence>
<dbReference type="eggNOG" id="ENOG502QZ02">
    <property type="taxonomic scope" value="Eukaryota"/>
</dbReference>
<evidence type="ECO:0000256" key="1">
    <source>
        <dbReference type="SAM" id="Coils"/>
    </source>
</evidence>
<dbReference type="OrthoDB" id="751422at2759"/>
<dbReference type="GeneID" id="100822170"/>
<dbReference type="STRING" id="15368.I1GKQ3"/>
<dbReference type="PANTHER" id="PTHR47747">
    <property type="entry name" value="RIBONUCLEASE P PROTEIN SUBUNIT P38-LIKE PROTEIN"/>
    <property type="match status" value="1"/>
</dbReference>
<proteinExistence type="predicted"/>
<accession>A0A0Q3JIC0</accession>
<dbReference type="HOGENOM" id="CLU_047767_0_0_1"/>
<feature type="region of interest" description="Disordered" evidence="2">
    <location>
        <begin position="158"/>
        <end position="184"/>
    </location>
</feature>
<reference evidence="3 4" key="1">
    <citation type="journal article" date="2010" name="Nature">
        <title>Genome sequencing and analysis of the model grass Brachypodium distachyon.</title>
        <authorList>
            <consortium name="International Brachypodium Initiative"/>
        </authorList>
    </citation>
    <scope>NUCLEOTIDE SEQUENCE [LARGE SCALE GENOMIC DNA]</scope>
    <source>
        <strain evidence="3">Bd21</strain>
        <strain evidence="4">cv. Bd21</strain>
    </source>
</reference>
<dbReference type="EnsemblPlants" id="KQK12044">
    <property type="protein sequence ID" value="KQK12044"/>
    <property type="gene ID" value="BRADI_1g01220v3"/>
</dbReference>
<organism evidence="3">
    <name type="scientific">Brachypodium distachyon</name>
    <name type="common">Purple false brome</name>
    <name type="synonym">Trachynia distachya</name>
    <dbReference type="NCBI Taxonomy" id="15368"/>
    <lineage>
        <taxon>Eukaryota</taxon>
        <taxon>Viridiplantae</taxon>
        <taxon>Streptophyta</taxon>
        <taxon>Embryophyta</taxon>
        <taxon>Tracheophyta</taxon>
        <taxon>Spermatophyta</taxon>
        <taxon>Magnoliopsida</taxon>
        <taxon>Liliopsida</taxon>
        <taxon>Poales</taxon>
        <taxon>Poaceae</taxon>
        <taxon>BOP clade</taxon>
        <taxon>Pooideae</taxon>
        <taxon>Stipodae</taxon>
        <taxon>Brachypodieae</taxon>
        <taxon>Brachypodium</taxon>
    </lineage>
</organism>
<sequence>MAAEGEATPKPSSSPPAQEDEAAAAAGGIEPLAATYLGLAFALFLASLPGGGARHVASLQSRGRVLASRLLAAEDALRQLRARRREDARANARAAEIFAGHRASWTDAERRLLARAAAAEDEAAALRARAERLEREAAERDELLSALLAANGSGSGADLLRPGFRDEEEDDEARMAEQEPLDPAEAYGGDSDAEALAAAAALYAQQRQQQEGFGDNFYTTAAAASGMPPWMERPKGWQDMKYESAESMYNTKHPVPRRESPWKVDVESSGVPAKLRLLEQELINLEKVGNGDLSKIPLVMRKQVKRYQTLAGKIDDLCKRMQASDPGDSTLSSEFRTQRQTEYLLEAFHLQHRATETRQKLSTLQAETAKSSLGDELTAEAKTSTRRALSSFRNNFKEIQRSLEIWLARILGDLEGMLARDGASRIRDYILSPYASAVR</sequence>
<dbReference type="AlphaFoldDB" id="I1GKQ3"/>
<dbReference type="OMA" id="ARYPFVQ"/>
<feature type="region of interest" description="Disordered" evidence="2">
    <location>
        <begin position="1"/>
        <end position="25"/>
    </location>
</feature>
<dbReference type="PANTHER" id="PTHR47747:SF3">
    <property type="entry name" value="OS03G0853600 PROTEIN"/>
    <property type="match status" value="1"/>
</dbReference>
<evidence type="ECO:0000256" key="2">
    <source>
        <dbReference type="SAM" id="MobiDB-lite"/>
    </source>
</evidence>
<dbReference type="Proteomes" id="UP000008810">
    <property type="component" value="Chromosome 1"/>
</dbReference>
<evidence type="ECO:0000313" key="5">
    <source>
        <dbReference type="Proteomes" id="UP000008810"/>
    </source>
</evidence>
<dbReference type="EMBL" id="CM000880">
    <property type="protein sequence ID" value="KQK12044.2"/>
    <property type="molecule type" value="Genomic_DNA"/>
</dbReference>
<gene>
    <name evidence="4" type="primary">LOC100822170</name>
    <name evidence="3" type="ORF">BRADI_1g01220v3</name>
</gene>
<name>I1GKQ3_BRADI</name>
<dbReference type="Gramene" id="KQK12044">
    <property type="protein sequence ID" value="KQK12044"/>
    <property type="gene ID" value="BRADI_1g01220v3"/>
</dbReference>
<dbReference type="RefSeq" id="XP_010231848.1">
    <property type="nucleotide sequence ID" value="XM_010233546.3"/>
</dbReference>